<evidence type="ECO:0000259" key="3">
    <source>
        <dbReference type="Pfam" id="PF00710"/>
    </source>
</evidence>
<dbReference type="InterPro" id="IPR027474">
    <property type="entry name" value="L-asparaginase_N"/>
</dbReference>
<dbReference type="PIRSF" id="PIRSF001220">
    <property type="entry name" value="L-ASNase_gatD"/>
    <property type="match status" value="1"/>
</dbReference>
<dbReference type="PIRSF" id="PIRSF500176">
    <property type="entry name" value="L_ASNase"/>
    <property type="match status" value="1"/>
</dbReference>
<dbReference type="EMBL" id="JAMYJR010000026">
    <property type="protein sequence ID" value="MCO8273577.1"/>
    <property type="molecule type" value="Genomic_DNA"/>
</dbReference>
<comment type="similarity">
    <text evidence="1">Belongs to the asparaginase 1 family.</text>
</comment>
<dbReference type="PROSITE" id="PS51732">
    <property type="entry name" value="ASN_GLN_ASE_3"/>
    <property type="match status" value="1"/>
</dbReference>
<dbReference type="Gene3D" id="3.40.50.40">
    <property type="match status" value="1"/>
</dbReference>
<dbReference type="InterPro" id="IPR006034">
    <property type="entry name" value="Asparaginase/glutaminase-like"/>
</dbReference>
<proteinExistence type="inferred from homology"/>
<keyword evidence="6" id="KW-1185">Reference proteome</keyword>
<protein>
    <submittedName>
        <fullName evidence="5">Asparaginase</fullName>
    </submittedName>
</protein>
<dbReference type="Pfam" id="PF00710">
    <property type="entry name" value="Asparaginase"/>
    <property type="match status" value="1"/>
</dbReference>
<evidence type="ECO:0000313" key="6">
    <source>
        <dbReference type="Proteomes" id="UP001523369"/>
    </source>
</evidence>
<feature type="domain" description="L-asparaginase N-terminal" evidence="3">
    <location>
        <begin position="5"/>
        <end position="187"/>
    </location>
</feature>
<dbReference type="CDD" id="cd08964">
    <property type="entry name" value="L-asparaginase_II"/>
    <property type="match status" value="1"/>
</dbReference>
<dbReference type="Pfam" id="PF17763">
    <property type="entry name" value="Asparaginase_C"/>
    <property type="match status" value="1"/>
</dbReference>
<dbReference type="SMART" id="SM00870">
    <property type="entry name" value="Asparaginase"/>
    <property type="match status" value="1"/>
</dbReference>
<dbReference type="RefSeq" id="WP_253239649.1">
    <property type="nucleotide sequence ID" value="NZ_JAMYJR010000026.1"/>
</dbReference>
<feature type="domain" description="Asparaginase/glutaminase C-terminal" evidence="4">
    <location>
        <begin position="205"/>
        <end position="318"/>
    </location>
</feature>
<dbReference type="Gene3D" id="3.40.50.1170">
    <property type="entry name" value="L-asparaginase, N-terminal domain"/>
    <property type="match status" value="1"/>
</dbReference>
<dbReference type="InterPro" id="IPR004550">
    <property type="entry name" value="AsnASE_II"/>
</dbReference>
<evidence type="ECO:0000256" key="1">
    <source>
        <dbReference type="ARBA" id="ARBA00010518"/>
    </source>
</evidence>
<dbReference type="SFLD" id="SFLDS00057">
    <property type="entry name" value="Glutaminase/Asparaginase"/>
    <property type="match status" value="1"/>
</dbReference>
<sequence>MAGSVLVVGLGGTIAMTSTAGGGVAPKLSAQQLVDAVPGLAATGIEVQATTFLNRPGASLGVGDLVELVRIIEASSAAGIVVVQGTDTIEESSYVLDLLHGGDRPVVVTGAMRNPTQAGADGPANLLAAVVIAASPEARGLGCLVVMADEIHAARRVRKGHSTSTAAFASPNGGVLGYLVEGRARFVNRVDGRIRVPLPVGSPSVGVCVATLGDDGATVGVLAERLDGLVVAGFGAGHVPEGWVDGLTAAAKRIPVVLASRTGAGPVLRETYGFAGSERDLLGRGLISSGYLDAYKARVLLHLTLAAGFDRERIAATFAVAGNG</sequence>
<evidence type="ECO:0000256" key="2">
    <source>
        <dbReference type="ARBA" id="ARBA00022801"/>
    </source>
</evidence>
<evidence type="ECO:0000259" key="4">
    <source>
        <dbReference type="Pfam" id="PF17763"/>
    </source>
</evidence>
<accession>A0ABT1DRX0</accession>
<dbReference type="PANTHER" id="PTHR11707">
    <property type="entry name" value="L-ASPARAGINASE"/>
    <property type="match status" value="1"/>
</dbReference>
<dbReference type="PANTHER" id="PTHR11707:SF28">
    <property type="entry name" value="60 KDA LYSOPHOSPHOLIPASE"/>
    <property type="match status" value="1"/>
</dbReference>
<reference evidence="5 6" key="1">
    <citation type="submission" date="2022-06" db="EMBL/GenBank/DDBJ databases">
        <title>New Species of the Genus Actinoplanes, ActinopZanes ferrugineus.</title>
        <authorList>
            <person name="Ding P."/>
        </authorList>
    </citation>
    <scope>NUCLEOTIDE SEQUENCE [LARGE SCALE GENOMIC DNA]</scope>
    <source>
        <strain evidence="5 6">TRM88003</strain>
    </source>
</reference>
<dbReference type="Proteomes" id="UP001523369">
    <property type="component" value="Unassembled WGS sequence"/>
</dbReference>
<dbReference type="SUPFAM" id="SSF53774">
    <property type="entry name" value="Glutaminase/Asparaginase"/>
    <property type="match status" value="1"/>
</dbReference>
<gene>
    <name evidence="5" type="ORF">M1L60_23560</name>
</gene>
<dbReference type="PRINTS" id="PR00139">
    <property type="entry name" value="ASNGLNASE"/>
</dbReference>
<dbReference type="InterPro" id="IPR027473">
    <property type="entry name" value="L-asparaginase_C"/>
</dbReference>
<dbReference type="InterPro" id="IPR040919">
    <property type="entry name" value="Asparaginase_C"/>
</dbReference>
<name>A0ABT1DRX0_9ACTN</name>
<evidence type="ECO:0000313" key="5">
    <source>
        <dbReference type="EMBL" id="MCO8273577.1"/>
    </source>
</evidence>
<keyword evidence="2" id="KW-0378">Hydrolase</keyword>
<organism evidence="5 6">
    <name type="scientific">Paractinoplanes aksuensis</name>
    <dbReference type="NCBI Taxonomy" id="2939490"/>
    <lineage>
        <taxon>Bacteria</taxon>
        <taxon>Bacillati</taxon>
        <taxon>Actinomycetota</taxon>
        <taxon>Actinomycetes</taxon>
        <taxon>Micromonosporales</taxon>
        <taxon>Micromonosporaceae</taxon>
        <taxon>Paractinoplanes</taxon>
    </lineage>
</organism>
<dbReference type="InterPro" id="IPR037152">
    <property type="entry name" value="L-asparaginase_N_sf"/>
</dbReference>
<comment type="caution">
    <text evidence="5">The sequence shown here is derived from an EMBL/GenBank/DDBJ whole genome shotgun (WGS) entry which is preliminary data.</text>
</comment>
<dbReference type="InterPro" id="IPR036152">
    <property type="entry name" value="Asp/glu_Ase-like_sf"/>
</dbReference>